<protein>
    <recommendedName>
        <fullName evidence="2">DMAP1-binding domain-containing protein</fullName>
    </recommendedName>
</protein>
<evidence type="ECO:0000256" key="1">
    <source>
        <dbReference type="SAM" id="MobiDB-lite"/>
    </source>
</evidence>
<sequence length="126" mass="13520">MADYDPELRARLQELDRELEEGDITEKGYQKRRTMLLSQFAHHPTTPAPAPPQSRSGLSIHSPETSTHPSSDPRRASVMTSMTSVSGGGGYGGGYGAGGGYHDQTGNYGDHTQRPDSSYAAPPRSS</sequence>
<proteinExistence type="predicted"/>
<dbReference type="Proteomes" id="UP000240493">
    <property type="component" value="Unassembled WGS sequence"/>
</dbReference>
<keyword evidence="4" id="KW-1185">Reference proteome</keyword>
<feature type="domain" description="DMAP1-binding" evidence="2">
    <location>
        <begin position="1"/>
        <end position="96"/>
    </location>
</feature>
<dbReference type="OrthoDB" id="4899236at2759"/>
<dbReference type="STRING" id="1042311.A0A2T3ZN04"/>
<dbReference type="SMART" id="SM01137">
    <property type="entry name" value="DMAP_binding"/>
    <property type="match status" value="1"/>
</dbReference>
<feature type="non-terminal residue" evidence="3">
    <location>
        <position position="126"/>
    </location>
</feature>
<reference evidence="3 4" key="1">
    <citation type="submission" date="2016-07" db="EMBL/GenBank/DDBJ databases">
        <title>Multiple horizontal gene transfer events from other fungi enriched the ability of initially mycotrophic Trichoderma (Ascomycota) to feed on dead plant biomass.</title>
        <authorList>
            <consortium name="DOE Joint Genome Institute"/>
            <person name="Aerts A."/>
            <person name="Atanasova L."/>
            <person name="Chenthamara K."/>
            <person name="Zhang J."/>
            <person name="Grujic M."/>
            <person name="Henrissat B."/>
            <person name="Kuo A."/>
            <person name="Salamov A."/>
            <person name="Lipzen A."/>
            <person name="Labutti K."/>
            <person name="Barry K."/>
            <person name="Miao Y."/>
            <person name="Rahimi M.J."/>
            <person name="Shen Q."/>
            <person name="Grigoriev I.V."/>
            <person name="Kubicek C.P."/>
            <person name="Druzhinina I.S."/>
        </authorList>
    </citation>
    <scope>NUCLEOTIDE SEQUENCE [LARGE SCALE GENOMIC DNA]</scope>
    <source>
        <strain evidence="3 4">CBS 433.97</strain>
    </source>
</reference>
<feature type="region of interest" description="Disordered" evidence="1">
    <location>
        <begin position="16"/>
        <end position="126"/>
    </location>
</feature>
<feature type="compositionally biased region" description="Polar residues" evidence="1">
    <location>
        <begin position="53"/>
        <end position="70"/>
    </location>
</feature>
<gene>
    <name evidence="3" type="ORF">M441DRAFT_116322</name>
</gene>
<dbReference type="EMBL" id="KZ679256">
    <property type="protein sequence ID" value="PTB46181.1"/>
    <property type="molecule type" value="Genomic_DNA"/>
</dbReference>
<dbReference type="Pfam" id="PF06464">
    <property type="entry name" value="DMAP_binding"/>
    <property type="match status" value="1"/>
</dbReference>
<evidence type="ECO:0000259" key="2">
    <source>
        <dbReference type="PROSITE" id="PS51912"/>
    </source>
</evidence>
<dbReference type="AlphaFoldDB" id="A0A2T3ZN04"/>
<dbReference type="InterPro" id="IPR010506">
    <property type="entry name" value="DMAP1-bd"/>
</dbReference>
<feature type="compositionally biased region" description="Gly residues" evidence="1">
    <location>
        <begin position="86"/>
        <end position="101"/>
    </location>
</feature>
<evidence type="ECO:0000313" key="3">
    <source>
        <dbReference type="EMBL" id="PTB46181.1"/>
    </source>
</evidence>
<dbReference type="PROSITE" id="PS51912">
    <property type="entry name" value="DMAP1_BIND"/>
    <property type="match status" value="1"/>
</dbReference>
<organism evidence="3 4">
    <name type="scientific">Trichoderma asperellum (strain ATCC 204424 / CBS 433.97 / NBRC 101777)</name>
    <dbReference type="NCBI Taxonomy" id="1042311"/>
    <lineage>
        <taxon>Eukaryota</taxon>
        <taxon>Fungi</taxon>
        <taxon>Dikarya</taxon>
        <taxon>Ascomycota</taxon>
        <taxon>Pezizomycotina</taxon>
        <taxon>Sordariomycetes</taxon>
        <taxon>Hypocreomycetidae</taxon>
        <taxon>Hypocreales</taxon>
        <taxon>Hypocreaceae</taxon>
        <taxon>Trichoderma</taxon>
    </lineage>
</organism>
<evidence type="ECO:0000313" key="4">
    <source>
        <dbReference type="Proteomes" id="UP000240493"/>
    </source>
</evidence>
<accession>A0A2T3ZN04</accession>
<name>A0A2T3ZN04_TRIA4</name>